<keyword evidence="9 12" id="KW-0663">Pyridoxal phosphate</keyword>
<reference evidence="15" key="1">
    <citation type="journal article" date="2019" name="Int. J. Syst. Evol. Microbiol.">
        <title>The Global Catalogue of Microorganisms (GCM) 10K type strain sequencing project: providing services to taxonomists for standard genome sequencing and annotation.</title>
        <authorList>
            <consortium name="The Broad Institute Genomics Platform"/>
            <consortium name="The Broad Institute Genome Sequencing Center for Infectious Disease"/>
            <person name="Wu L."/>
            <person name="Ma J."/>
        </authorList>
    </citation>
    <scope>NUCLEOTIDE SEQUENCE [LARGE SCALE GENOMIC DNA]</scope>
    <source>
        <strain evidence="15">CCUG 50349</strain>
    </source>
</reference>
<proteinExistence type="inferred from homology"/>
<evidence type="ECO:0000256" key="10">
    <source>
        <dbReference type="ARBA" id="ARBA00023102"/>
    </source>
</evidence>
<dbReference type="Gene3D" id="3.40.640.10">
    <property type="entry name" value="Type I PLP-dependent aspartate aminotransferase-like (Major domain)"/>
    <property type="match status" value="1"/>
</dbReference>
<dbReference type="InterPro" id="IPR015421">
    <property type="entry name" value="PyrdxlP-dep_Trfase_major"/>
</dbReference>
<dbReference type="Proteomes" id="UP001595885">
    <property type="component" value="Unassembled WGS sequence"/>
</dbReference>
<evidence type="ECO:0000256" key="5">
    <source>
        <dbReference type="ARBA" id="ARBA00011738"/>
    </source>
</evidence>
<accession>A0ABV9P3F5</accession>
<dbReference type="PROSITE" id="PS00599">
    <property type="entry name" value="AA_TRANSFER_CLASS_2"/>
    <property type="match status" value="1"/>
</dbReference>
<dbReference type="InterPro" id="IPR015422">
    <property type="entry name" value="PyrdxlP-dep_Trfase_small"/>
</dbReference>
<evidence type="ECO:0000256" key="11">
    <source>
        <dbReference type="ARBA" id="ARBA00047481"/>
    </source>
</evidence>
<comment type="pathway">
    <text evidence="3">Lipid metabolism.</text>
</comment>
<sequence>MNNFDINKLTRTNVLKMKPYASARDEFKDFKHEMIYLDANENPFDNGLNRYPDPQQLELKELIAEKRNVKVENILIGNGSDEVLDLLFRAFCEPNKDNVITLPPTYGMYEVLANLNAVENRAVLLNDDFQPDAEAILNKTDKNTKILFLCSPNNPTGNSFSDKIVFDLLSNFNGLILIDEAYIDFSEKDSWLLLLKDYPNLVICQTLSKAYAMAGVRIGLLYASAKIISILNKIKPPYNINVLSQEKAIKKIQQSTLEFQVKKIITERERLAKELKKITFIEKVIPSDANFILIQVDNANLRYEQFIKNGIVVRSRSNQPLCDNCLRITVGTKQENEKVIQLLKTVQYA</sequence>
<gene>
    <name evidence="12 14" type="primary">hisC</name>
    <name evidence="14" type="ORF">ACFO3U_09145</name>
</gene>
<evidence type="ECO:0000256" key="9">
    <source>
        <dbReference type="ARBA" id="ARBA00022898"/>
    </source>
</evidence>
<evidence type="ECO:0000256" key="7">
    <source>
        <dbReference type="ARBA" id="ARBA00022605"/>
    </source>
</evidence>
<dbReference type="NCBIfam" id="TIGR01141">
    <property type="entry name" value="hisC"/>
    <property type="match status" value="1"/>
</dbReference>
<dbReference type="PANTHER" id="PTHR42885">
    <property type="entry name" value="HISTIDINOL-PHOSPHATE AMINOTRANSFERASE-RELATED"/>
    <property type="match status" value="1"/>
</dbReference>
<evidence type="ECO:0000313" key="14">
    <source>
        <dbReference type="EMBL" id="MFC4740157.1"/>
    </source>
</evidence>
<dbReference type="EMBL" id="JBHSGW010000025">
    <property type="protein sequence ID" value="MFC4740157.1"/>
    <property type="molecule type" value="Genomic_DNA"/>
</dbReference>
<organism evidence="14 15">
    <name type="scientific">Flavobacterium ponti</name>
    <dbReference type="NCBI Taxonomy" id="665133"/>
    <lineage>
        <taxon>Bacteria</taxon>
        <taxon>Pseudomonadati</taxon>
        <taxon>Bacteroidota</taxon>
        <taxon>Flavobacteriia</taxon>
        <taxon>Flavobacteriales</taxon>
        <taxon>Flavobacteriaceae</taxon>
        <taxon>Flavobacterium</taxon>
    </lineage>
</organism>
<keyword evidence="8 12" id="KW-0808">Transferase</keyword>
<keyword evidence="15" id="KW-1185">Reference proteome</keyword>
<comment type="caution">
    <text evidence="14">The sequence shown here is derived from an EMBL/GenBank/DDBJ whole genome shotgun (WGS) entry which is preliminary data.</text>
</comment>
<evidence type="ECO:0000256" key="8">
    <source>
        <dbReference type="ARBA" id="ARBA00022679"/>
    </source>
</evidence>
<dbReference type="Gene3D" id="3.90.1150.10">
    <property type="entry name" value="Aspartate Aminotransferase, domain 1"/>
    <property type="match status" value="1"/>
</dbReference>
<comment type="similarity">
    <text evidence="4 12">Belongs to the class-II pyridoxal-phosphate-dependent aminotransferase family. Histidinol-phosphate aminotransferase subfamily.</text>
</comment>
<dbReference type="Pfam" id="PF00155">
    <property type="entry name" value="Aminotran_1_2"/>
    <property type="match status" value="1"/>
</dbReference>
<dbReference type="SUPFAM" id="SSF53383">
    <property type="entry name" value="PLP-dependent transferases"/>
    <property type="match status" value="1"/>
</dbReference>
<evidence type="ECO:0000256" key="6">
    <source>
        <dbReference type="ARBA" id="ARBA00022576"/>
    </source>
</evidence>
<evidence type="ECO:0000256" key="2">
    <source>
        <dbReference type="ARBA" id="ARBA00005011"/>
    </source>
</evidence>
<evidence type="ECO:0000259" key="13">
    <source>
        <dbReference type="Pfam" id="PF00155"/>
    </source>
</evidence>
<dbReference type="EC" id="2.6.1.9" evidence="12"/>
<feature type="modified residue" description="N6-(pyridoxal phosphate)lysine" evidence="12">
    <location>
        <position position="209"/>
    </location>
</feature>
<dbReference type="CDD" id="cd00609">
    <property type="entry name" value="AAT_like"/>
    <property type="match status" value="1"/>
</dbReference>
<keyword evidence="7 12" id="KW-0028">Amino-acid biosynthesis</keyword>
<keyword evidence="6 12" id="KW-0032">Aminotransferase</keyword>
<comment type="subunit">
    <text evidence="5 12">Homodimer.</text>
</comment>
<dbReference type="InterPro" id="IPR015424">
    <property type="entry name" value="PyrdxlP-dep_Trfase"/>
</dbReference>
<protein>
    <recommendedName>
        <fullName evidence="12">Histidinol-phosphate aminotransferase</fullName>
        <ecNumber evidence="12">2.6.1.9</ecNumber>
    </recommendedName>
    <alternativeName>
        <fullName evidence="12">Imidazole acetol-phosphate transaminase</fullName>
    </alternativeName>
</protein>
<keyword evidence="10 12" id="KW-0368">Histidine biosynthesis</keyword>
<dbReference type="InterPro" id="IPR004839">
    <property type="entry name" value="Aminotransferase_I/II_large"/>
</dbReference>
<dbReference type="InterPro" id="IPR005861">
    <property type="entry name" value="HisP_aminotrans"/>
</dbReference>
<feature type="domain" description="Aminotransferase class I/classII large" evidence="13">
    <location>
        <begin position="46"/>
        <end position="341"/>
    </location>
</feature>
<name>A0ABV9P3F5_9FLAO</name>
<dbReference type="InterPro" id="IPR001917">
    <property type="entry name" value="Aminotrans_II_pyridoxalP_BS"/>
</dbReference>
<comment type="cofactor">
    <cofactor evidence="1 12">
        <name>pyridoxal 5'-phosphate</name>
        <dbReference type="ChEBI" id="CHEBI:597326"/>
    </cofactor>
</comment>
<comment type="pathway">
    <text evidence="2 12">Amino-acid biosynthesis; L-histidine biosynthesis; L-histidine from 5-phospho-alpha-D-ribose 1-diphosphate: step 7/9.</text>
</comment>
<dbReference type="HAMAP" id="MF_01023">
    <property type="entry name" value="HisC_aminotrans_2"/>
    <property type="match status" value="1"/>
</dbReference>
<evidence type="ECO:0000256" key="3">
    <source>
        <dbReference type="ARBA" id="ARBA00005189"/>
    </source>
</evidence>
<evidence type="ECO:0000256" key="4">
    <source>
        <dbReference type="ARBA" id="ARBA00007970"/>
    </source>
</evidence>
<dbReference type="PANTHER" id="PTHR42885:SF2">
    <property type="entry name" value="HISTIDINOL-PHOSPHATE AMINOTRANSFERASE"/>
    <property type="match status" value="1"/>
</dbReference>
<dbReference type="RefSeq" id="WP_379740957.1">
    <property type="nucleotide sequence ID" value="NZ_JBHSGW010000025.1"/>
</dbReference>
<dbReference type="GO" id="GO:0004400">
    <property type="term" value="F:histidinol-phosphate transaminase activity"/>
    <property type="evidence" value="ECO:0007669"/>
    <property type="project" value="UniProtKB-EC"/>
</dbReference>
<evidence type="ECO:0000256" key="12">
    <source>
        <dbReference type="HAMAP-Rule" id="MF_01023"/>
    </source>
</evidence>
<evidence type="ECO:0000256" key="1">
    <source>
        <dbReference type="ARBA" id="ARBA00001933"/>
    </source>
</evidence>
<evidence type="ECO:0000313" key="15">
    <source>
        <dbReference type="Proteomes" id="UP001595885"/>
    </source>
</evidence>
<comment type="catalytic activity">
    <reaction evidence="11 12">
        <text>L-histidinol phosphate + 2-oxoglutarate = 3-(imidazol-4-yl)-2-oxopropyl phosphate + L-glutamate</text>
        <dbReference type="Rhea" id="RHEA:23744"/>
        <dbReference type="ChEBI" id="CHEBI:16810"/>
        <dbReference type="ChEBI" id="CHEBI:29985"/>
        <dbReference type="ChEBI" id="CHEBI:57766"/>
        <dbReference type="ChEBI" id="CHEBI:57980"/>
        <dbReference type="EC" id="2.6.1.9"/>
    </reaction>
</comment>